<keyword evidence="5" id="KW-0808">Transferase</keyword>
<evidence type="ECO:0000313" key="7">
    <source>
        <dbReference type="EMBL" id="TKA21987.1"/>
    </source>
</evidence>
<dbReference type="GO" id="GO:0005524">
    <property type="term" value="F:ATP binding"/>
    <property type="evidence" value="ECO:0007669"/>
    <property type="project" value="UniProtKB-UniRule"/>
</dbReference>
<proteinExistence type="inferred from homology"/>
<dbReference type="EMBL" id="NAJL01000089">
    <property type="protein sequence ID" value="TKA21987.1"/>
    <property type="molecule type" value="Genomic_DNA"/>
</dbReference>
<organism evidence="7 8">
    <name type="scientific">Salinomyces thailandicus</name>
    <dbReference type="NCBI Taxonomy" id="706561"/>
    <lineage>
        <taxon>Eukaryota</taxon>
        <taxon>Fungi</taxon>
        <taxon>Dikarya</taxon>
        <taxon>Ascomycota</taxon>
        <taxon>Pezizomycotina</taxon>
        <taxon>Dothideomycetes</taxon>
        <taxon>Dothideomycetidae</taxon>
        <taxon>Mycosphaerellales</taxon>
        <taxon>Teratosphaeriaceae</taxon>
        <taxon>Salinomyces</taxon>
    </lineage>
</organism>
<dbReference type="InterPro" id="IPR050235">
    <property type="entry name" value="CK1_Ser-Thr_kinase"/>
</dbReference>
<dbReference type="InterPro" id="IPR011009">
    <property type="entry name" value="Kinase-like_dom_sf"/>
</dbReference>
<dbReference type="PROSITE" id="PS50011">
    <property type="entry name" value="PROTEIN_KINASE_DOM"/>
    <property type="match status" value="1"/>
</dbReference>
<protein>
    <recommendedName>
        <fullName evidence="1">non-specific serine/threonine protein kinase</fullName>
        <ecNumber evidence="1">2.7.11.1</ecNumber>
    </recommendedName>
</protein>
<reference evidence="7 8" key="1">
    <citation type="submission" date="2017-03" db="EMBL/GenBank/DDBJ databases">
        <title>Genomes of endolithic fungi from Antarctica.</title>
        <authorList>
            <person name="Coleine C."/>
            <person name="Masonjones S."/>
            <person name="Stajich J.E."/>
        </authorList>
    </citation>
    <scope>NUCLEOTIDE SEQUENCE [LARGE SCALE GENOMIC DNA]</scope>
    <source>
        <strain evidence="7 8">CCFEE 6315</strain>
    </source>
</reference>
<accession>A0A4U0TJP9</accession>
<feature type="domain" description="Protein kinase" evidence="6">
    <location>
        <begin position="17"/>
        <end position="315"/>
    </location>
</feature>
<dbReference type="OrthoDB" id="5800476at2759"/>
<keyword evidence="8" id="KW-1185">Reference proteome</keyword>
<dbReference type="InterPro" id="IPR017441">
    <property type="entry name" value="Protein_kinase_ATP_BS"/>
</dbReference>
<dbReference type="InterPro" id="IPR008271">
    <property type="entry name" value="Ser/Thr_kinase_AS"/>
</dbReference>
<dbReference type="CDD" id="cd14016">
    <property type="entry name" value="STKc_CK1"/>
    <property type="match status" value="1"/>
</dbReference>
<dbReference type="AlphaFoldDB" id="A0A4U0TJP9"/>
<dbReference type="Pfam" id="PF00069">
    <property type="entry name" value="Pkinase"/>
    <property type="match status" value="1"/>
</dbReference>
<dbReference type="EC" id="2.7.11.1" evidence="1"/>
<comment type="similarity">
    <text evidence="5">Belongs to the protein kinase superfamily.</text>
</comment>
<dbReference type="Proteomes" id="UP000308549">
    <property type="component" value="Unassembled WGS sequence"/>
</dbReference>
<keyword evidence="3 4" id="KW-0067">ATP-binding</keyword>
<evidence type="ECO:0000256" key="2">
    <source>
        <dbReference type="ARBA" id="ARBA00022741"/>
    </source>
</evidence>
<keyword evidence="5" id="KW-0418">Kinase</keyword>
<evidence type="ECO:0000256" key="1">
    <source>
        <dbReference type="ARBA" id="ARBA00012513"/>
    </source>
</evidence>
<keyword evidence="5" id="KW-0723">Serine/threonine-protein kinase</keyword>
<keyword evidence="2 4" id="KW-0547">Nucleotide-binding</keyword>
<dbReference type="Gene3D" id="1.10.510.10">
    <property type="entry name" value="Transferase(Phosphotransferase) domain 1"/>
    <property type="match status" value="1"/>
</dbReference>
<dbReference type="SUPFAM" id="SSF56112">
    <property type="entry name" value="Protein kinase-like (PK-like)"/>
    <property type="match status" value="1"/>
</dbReference>
<evidence type="ECO:0000256" key="5">
    <source>
        <dbReference type="RuleBase" id="RU000304"/>
    </source>
</evidence>
<comment type="caution">
    <text evidence="7">The sequence shown here is derived from an EMBL/GenBank/DDBJ whole genome shotgun (WGS) entry which is preliminary data.</text>
</comment>
<feature type="binding site" evidence="4">
    <location>
        <position position="46"/>
    </location>
    <ligand>
        <name>ATP</name>
        <dbReference type="ChEBI" id="CHEBI:30616"/>
    </ligand>
</feature>
<sequence length="315" mass="36124">MDVFVAKVQARPINGQWSLVKKIGEGGFSAVYLGRNLTTHEEAALKLEHKSVVPSILSEEAERYKSVESLTGIPKVYWYGWHDDYRVLAFELLGPSLEDLYEYCGCQFSLKTTLMVADQLLPRLRALHEREMLHRDVKPQNCLLGCGINGNVVYITDFGLADEHEHTMAREDDESSITRQPRLLGTARYASIRGHEGRAQSPKDDLESLGYMLLYFIKGKLPWQGLKAHDGAEKERLVMEKKKSLTADQLCAGLPVEFAQYMQYVKSLRRGETPDYSKLRERFQAIATREGMEYDNVFDWTEREYLKQVMINDSD</sequence>
<gene>
    <name evidence="7" type="ORF">B0A50_08485</name>
</gene>
<dbReference type="PROSITE" id="PS00108">
    <property type="entry name" value="PROTEIN_KINASE_ST"/>
    <property type="match status" value="1"/>
</dbReference>
<name>A0A4U0TJP9_9PEZI</name>
<evidence type="ECO:0000256" key="4">
    <source>
        <dbReference type="PROSITE-ProRule" id="PRU10141"/>
    </source>
</evidence>
<evidence type="ECO:0000256" key="3">
    <source>
        <dbReference type="ARBA" id="ARBA00022840"/>
    </source>
</evidence>
<dbReference type="PROSITE" id="PS00107">
    <property type="entry name" value="PROTEIN_KINASE_ATP"/>
    <property type="match status" value="1"/>
</dbReference>
<evidence type="ECO:0000259" key="6">
    <source>
        <dbReference type="PROSITE" id="PS50011"/>
    </source>
</evidence>
<dbReference type="InterPro" id="IPR000719">
    <property type="entry name" value="Prot_kinase_dom"/>
</dbReference>
<dbReference type="GO" id="GO:0004674">
    <property type="term" value="F:protein serine/threonine kinase activity"/>
    <property type="evidence" value="ECO:0007669"/>
    <property type="project" value="UniProtKB-KW"/>
</dbReference>
<dbReference type="SMART" id="SM00220">
    <property type="entry name" value="S_TKc"/>
    <property type="match status" value="1"/>
</dbReference>
<evidence type="ECO:0000313" key="8">
    <source>
        <dbReference type="Proteomes" id="UP000308549"/>
    </source>
</evidence>
<dbReference type="PANTHER" id="PTHR11909">
    <property type="entry name" value="CASEIN KINASE-RELATED"/>
    <property type="match status" value="1"/>
</dbReference>